<dbReference type="GO" id="GO:0003700">
    <property type="term" value="F:DNA-binding transcription factor activity"/>
    <property type="evidence" value="ECO:0007669"/>
    <property type="project" value="TreeGrafter"/>
</dbReference>
<evidence type="ECO:0000313" key="1">
    <source>
        <dbReference type="EMBL" id="WOL13704.1"/>
    </source>
</evidence>
<gene>
    <name evidence="1" type="ORF">Cni_G22481</name>
</gene>
<protein>
    <submittedName>
        <fullName evidence="1">Uncharacterized protein</fullName>
    </submittedName>
</protein>
<dbReference type="GO" id="GO:0000976">
    <property type="term" value="F:transcription cis-regulatory region binding"/>
    <property type="evidence" value="ECO:0007669"/>
    <property type="project" value="TreeGrafter"/>
</dbReference>
<evidence type="ECO:0000313" key="2">
    <source>
        <dbReference type="Proteomes" id="UP001327560"/>
    </source>
</evidence>
<name>A0AAQ3KRW7_9LILI</name>
<dbReference type="GO" id="GO:0005634">
    <property type="term" value="C:nucleus"/>
    <property type="evidence" value="ECO:0007669"/>
    <property type="project" value="TreeGrafter"/>
</dbReference>
<dbReference type="EMBL" id="CP136896">
    <property type="protein sequence ID" value="WOL13704.1"/>
    <property type="molecule type" value="Genomic_DNA"/>
</dbReference>
<sequence length="122" mass="13220">MPCTKDALKCAACGFHLSFHHKEIEMNYVLCNLQNGGARGRVPLMLPLPYLPPSLASHHHHHSLKPFGASGVLQHTGNSAGANAGTLVEVPTESSSEELMAGAPQRQFRVSNKRFTTKFTAE</sequence>
<dbReference type="PANTHER" id="PTHR31948">
    <property type="entry name" value="ZINC-FINGER HOMEODOMAIN PROTEIN 2"/>
    <property type="match status" value="1"/>
</dbReference>
<reference evidence="1 2" key="1">
    <citation type="submission" date="2023-10" db="EMBL/GenBank/DDBJ databases">
        <title>Chromosome-scale genome assembly provides insights into flower coloration mechanisms of Canna indica.</title>
        <authorList>
            <person name="Li C."/>
        </authorList>
    </citation>
    <scope>NUCLEOTIDE SEQUENCE [LARGE SCALE GENOMIC DNA]</scope>
    <source>
        <tissue evidence="1">Flower</tissue>
    </source>
</reference>
<dbReference type="PANTHER" id="PTHR31948:SF138">
    <property type="entry name" value="ZINC-FINGER HOMEODOMAIN PROTEIN 7"/>
    <property type="match status" value="1"/>
</dbReference>
<dbReference type="GO" id="GO:0050793">
    <property type="term" value="P:regulation of developmental process"/>
    <property type="evidence" value="ECO:0007669"/>
    <property type="project" value="TreeGrafter"/>
</dbReference>
<dbReference type="AlphaFoldDB" id="A0AAQ3KRW7"/>
<dbReference type="Proteomes" id="UP001327560">
    <property type="component" value="Chromosome 7"/>
</dbReference>
<proteinExistence type="predicted"/>
<keyword evidence="2" id="KW-1185">Reference proteome</keyword>
<organism evidence="1 2">
    <name type="scientific">Canna indica</name>
    <name type="common">Indian-shot</name>
    <dbReference type="NCBI Taxonomy" id="4628"/>
    <lineage>
        <taxon>Eukaryota</taxon>
        <taxon>Viridiplantae</taxon>
        <taxon>Streptophyta</taxon>
        <taxon>Embryophyta</taxon>
        <taxon>Tracheophyta</taxon>
        <taxon>Spermatophyta</taxon>
        <taxon>Magnoliopsida</taxon>
        <taxon>Liliopsida</taxon>
        <taxon>Zingiberales</taxon>
        <taxon>Cannaceae</taxon>
        <taxon>Canna</taxon>
    </lineage>
</organism>
<accession>A0AAQ3KRW7</accession>